<dbReference type="RefSeq" id="WP_142003197.1">
    <property type="nucleotide sequence ID" value="NZ_VFML01000002.1"/>
</dbReference>
<dbReference type="PANTHER" id="PTHR43046:SF2">
    <property type="entry name" value="8-OXO-DGTP DIPHOSPHATASE-RELATED"/>
    <property type="match status" value="1"/>
</dbReference>
<dbReference type="PANTHER" id="PTHR43046">
    <property type="entry name" value="GDP-MANNOSE MANNOSYL HYDROLASE"/>
    <property type="match status" value="1"/>
</dbReference>
<keyword evidence="5" id="KW-1185">Reference proteome</keyword>
<dbReference type="PROSITE" id="PS51462">
    <property type="entry name" value="NUDIX"/>
    <property type="match status" value="1"/>
</dbReference>
<evidence type="ECO:0000259" key="3">
    <source>
        <dbReference type="PROSITE" id="PS51462"/>
    </source>
</evidence>
<name>A0A542CT19_AMYCI</name>
<protein>
    <submittedName>
        <fullName evidence="4">ADP-ribose pyrophosphatase YjhB (NUDIX family)</fullName>
    </submittedName>
</protein>
<proteinExistence type="predicted"/>
<dbReference type="AlphaFoldDB" id="A0A542CT19"/>
<feature type="domain" description="Nudix hydrolase" evidence="3">
    <location>
        <begin position="20"/>
        <end position="146"/>
    </location>
</feature>
<evidence type="ECO:0000256" key="2">
    <source>
        <dbReference type="ARBA" id="ARBA00022801"/>
    </source>
</evidence>
<evidence type="ECO:0000313" key="4">
    <source>
        <dbReference type="EMBL" id="TQI93977.1"/>
    </source>
</evidence>
<accession>A0A542CT19</accession>
<gene>
    <name evidence="4" type="ORF">FB471_6123</name>
</gene>
<comment type="cofactor">
    <cofactor evidence="1">
        <name>Mg(2+)</name>
        <dbReference type="ChEBI" id="CHEBI:18420"/>
    </cofactor>
</comment>
<dbReference type="OrthoDB" id="3404294at2"/>
<dbReference type="InterPro" id="IPR000086">
    <property type="entry name" value="NUDIX_hydrolase_dom"/>
</dbReference>
<dbReference type="GO" id="GO:0016787">
    <property type="term" value="F:hydrolase activity"/>
    <property type="evidence" value="ECO:0007669"/>
    <property type="project" value="UniProtKB-KW"/>
</dbReference>
<organism evidence="4 5">
    <name type="scientific">Amycolatopsis cihanbeyliensis</name>
    <dbReference type="NCBI Taxonomy" id="1128664"/>
    <lineage>
        <taxon>Bacteria</taxon>
        <taxon>Bacillati</taxon>
        <taxon>Actinomycetota</taxon>
        <taxon>Actinomycetes</taxon>
        <taxon>Pseudonocardiales</taxon>
        <taxon>Pseudonocardiaceae</taxon>
        <taxon>Amycolatopsis</taxon>
    </lineage>
</organism>
<dbReference type="SUPFAM" id="SSF55811">
    <property type="entry name" value="Nudix"/>
    <property type="match status" value="1"/>
</dbReference>
<dbReference type="Proteomes" id="UP000320876">
    <property type="component" value="Unassembled WGS sequence"/>
</dbReference>
<dbReference type="InterPro" id="IPR015797">
    <property type="entry name" value="NUDIX_hydrolase-like_dom_sf"/>
</dbReference>
<dbReference type="EMBL" id="VFML01000002">
    <property type="protein sequence ID" value="TQI93977.1"/>
    <property type="molecule type" value="Genomic_DNA"/>
</dbReference>
<dbReference type="Pfam" id="PF00293">
    <property type="entry name" value="NUDIX"/>
    <property type="match status" value="1"/>
</dbReference>
<evidence type="ECO:0000313" key="5">
    <source>
        <dbReference type="Proteomes" id="UP000320876"/>
    </source>
</evidence>
<reference evidence="4 5" key="1">
    <citation type="submission" date="2019-06" db="EMBL/GenBank/DDBJ databases">
        <title>Sequencing the genomes of 1000 actinobacteria strains.</title>
        <authorList>
            <person name="Klenk H.-P."/>
        </authorList>
    </citation>
    <scope>NUCLEOTIDE SEQUENCE [LARGE SCALE GENOMIC DNA]</scope>
    <source>
        <strain evidence="4 5">DSM 45679</strain>
    </source>
</reference>
<keyword evidence="2" id="KW-0378">Hydrolase</keyword>
<comment type="caution">
    <text evidence="4">The sequence shown here is derived from an EMBL/GenBank/DDBJ whole genome shotgun (WGS) entry which is preliminary data.</text>
</comment>
<evidence type="ECO:0000256" key="1">
    <source>
        <dbReference type="ARBA" id="ARBA00001946"/>
    </source>
</evidence>
<dbReference type="Gene3D" id="3.90.79.10">
    <property type="entry name" value="Nucleoside Triphosphate Pyrophosphohydrolase"/>
    <property type="match status" value="1"/>
</dbReference>
<sequence>MLLGDGEGFVKCACGNRHWGRYGAAGLLLSDPERGVLLQRRAWWTHHGRTWALPGGAVRPEESPAQAATREAEEEAAVAAEAVWVLAASTEDHGTWSYTTVLATARGPVRPRAISRESAELRWVPAGQVERLPLHRDFAAAWPRLRAQLERELVLVVDAANVIGSRPDGWWRDRAAAAVRLRDRLGGLARVRGIDLGLPAEGEWSWWPRVILVVEGRARDTPPDGLVEVVAAERDGDQAVVDTARGALADRPRDHVVVVTADRELRARAQGEGAAVLGPRSLLDLLELD</sequence>